<proteinExistence type="predicted"/>
<evidence type="ECO:0000313" key="1">
    <source>
        <dbReference type="EMBL" id="VFU17736.1"/>
    </source>
</evidence>
<evidence type="ECO:0000313" key="2">
    <source>
        <dbReference type="Proteomes" id="UP000294360"/>
    </source>
</evidence>
<accession>A0A4U8Z811</accession>
<dbReference type="EMBL" id="LR536452">
    <property type="protein sequence ID" value="VFU17736.1"/>
    <property type="molecule type" value="Genomic_DNA"/>
</dbReference>
<dbReference type="AlphaFoldDB" id="A0A4U8Z811"/>
<keyword evidence="1" id="KW-0614">Plasmid</keyword>
<protein>
    <submittedName>
        <fullName evidence="1">Uncharacterized protein</fullName>
    </submittedName>
</protein>
<name>A0A4U8Z811_METTU</name>
<dbReference type="KEGG" id="mtun:MTUNDRAET4_0223.2"/>
<sequence length="147" mass="16562">MGAPQGFVSRSHFQDACASLWLAGEFVMIEIPRWRRRRENTGSFRWSFRQAIERSENRPIELLNCLAGARRVTITGQEGQIVEKDAGAIGVDALRFRPKAAKLSENDSAVSKFIRPPNAAPSEMRGLFRLPLPPSARLDRLERSKTL</sequence>
<gene>
    <name evidence="1" type="ORF">MTUNDRAET4_0223</name>
</gene>
<geneLocation type="plasmid" evidence="1 2">
    <name>3</name>
</geneLocation>
<dbReference type="Proteomes" id="UP000294360">
    <property type="component" value="Plasmid 3"/>
</dbReference>
<reference evidence="1 2" key="1">
    <citation type="submission" date="2019-03" db="EMBL/GenBank/DDBJ databases">
        <authorList>
            <person name="Kox A.R. M."/>
        </authorList>
    </citation>
    <scope>NUCLEOTIDE SEQUENCE [LARGE SCALE GENOMIC DNA]</scope>
    <source>
        <strain evidence="1">MTUNDRAET4 annotated genome</strain>
        <plasmid evidence="2">3</plasmid>
    </source>
</reference>
<organism evidence="1 2">
    <name type="scientific">Methylocella tundrae</name>
    <dbReference type="NCBI Taxonomy" id="227605"/>
    <lineage>
        <taxon>Bacteria</taxon>
        <taxon>Pseudomonadati</taxon>
        <taxon>Pseudomonadota</taxon>
        <taxon>Alphaproteobacteria</taxon>
        <taxon>Hyphomicrobiales</taxon>
        <taxon>Beijerinckiaceae</taxon>
        <taxon>Methylocella</taxon>
    </lineage>
</organism>